<comment type="caution">
    <text evidence="1">The sequence shown here is derived from an EMBL/GenBank/DDBJ whole genome shotgun (WGS) entry which is preliminary data.</text>
</comment>
<proteinExistence type="predicted"/>
<sequence length="208" mass="24460">FKSLQGLKLHQTIVYKYNKRCKDLDKIPLQTITEFKATLVALIHQKLSLNFKSIGKQTLIVPCSKSLFYSIFIGHIHYYSKRISKYKCIFHGNIAYQELAKIFNNPNWGKKFYNQNQQTYVVCKDSDRFANIIEHSIEKEEIDPLELLFQNNLPANQQSNKSKRLQVFQEEVLIEWKKKQVKEANGNCCYIGQIHFSFFTSQAQLLKK</sequence>
<dbReference type="Proteomes" id="UP000789366">
    <property type="component" value="Unassembled WGS sequence"/>
</dbReference>
<accession>A0ACA9M4C2</accession>
<keyword evidence="2" id="KW-1185">Reference proteome</keyword>
<evidence type="ECO:0000313" key="2">
    <source>
        <dbReference type="Proteomes" id="UP000789366"/>
    </source>
</evidence>
<evidence type="ECO:0000313" key="1">
    <source>
        <dbReference type="EMBL" id="CAG8569346.1"/>
    </source>
</evidence>
<feature type="non-terminal residue" evidence="1">
    <location>
        <position position="1"/>
    </location>
</feature>
<name>A0ACA9M4C2_9GLOM</name>
<organism evidence="1 2">
    <name type="scientific">Cetraspora pellucida</name>
    <dbReference type="NCBI Taxonomy" id="1433469"/>
    <lineage>
        <taxon>Eukaryota</taxon>
        <taxon>Fungi</taxon>
        <taxon>Fungi incertae sedis</taxon>
        <taxon>Mucoromycota</taxon>
        <taxon>Glomeromycotina</taxon>
        <taxon>Glomeromycetes</taxon>
        <taxon>Diversisporales</taxon>
        <taxon>Gigasporaceae</taxon>
        <taxon>Cetraspora</taxon>
    </lineage>
</organism>
<gene>
    <name evidence="1" type="ORF">SPELUC_LOCUS5930</name>
</gene>
<protein>
    <submittedName>
        <fullName evidence="1">6903_t:CDS:1</fullName>
    </submittedName>
</protein>
<reference evidence="1" key="1">
    <citation type="submission" date="2021-06" db="EMBL/GenBank/DDBJ databases">
        <authorList>
            <person name="Kallberg Y."/>
            <person name="Tangrot J."/>
            <person name="Rosling A."/>
        </authorList>
    </citation>
    <scope>NUCLEOTIDE SEQUENCE</scope>
    <source>
        <strain evidence="1">28 12/20/2015</strain>
    </source>
</reference>
<dbReference type="EMBL" id="CAJVPW010006461">
    <property type="protein sequence ID" value="CAG8569346.1"/>
    <property type="molecule type" value="Genomic_DNA"/>
</dbReference>